<feature type="domain" description="Rod shape-determining protein MreC beta-barrel core" evidence="6">
    <location>
        <begin position="109"/>
        <end position="255"/>
    </location>
</feature>
<dbReference type="PANTHER" id="PTHR34138">
    <property type="entry name" value="CELL SHAPE-DETERMINING PROTEIN MREC"/>
    <property type="match status" value="1"/>
</dbReference>
<reference evidence="7 8" key="1">
    <citation type="submission" date="2017-01" db="EMBL/GenBank/DDBJ databases">
        <authorList>
            <person name="Mah S.A."/>
            <person name="Swanson W.J."/>
            <person name="Moy G.W."/>
            <person name="Vacquier V.D."/>
        </authorList>
    </citation>
    <scope>NUCLEOTIDE SEQUENCE [LARGE SCALE GENOMIC DNA]</scope>
    <source>
        <strain evidence="7 8">M9</strain>
    </source>
</reference>
<dbReference type="NCBIfam" id="TIGR00219">
    <property type="entry name" value="mreC"/>
    <property type="match status" value="1"/>
</dbReference>
<name>A0A1R3VWV7_9GAMM</name>
<dbReference type="PIRSF" id="PIRSF038471">
    <property type="entry name" value="MreC"/>
    <property type="match status" value="1"/>
</dbReference>
<proteinExistence type="inferred from homology"/>
<dbReference type="Proteomes" id="UP000223759">
    <property type="component" value="Unassembled WGS sequence"/>
</dbReference>
<dbReference type="InterPro" id="IPR055342">
    <property type="entry name" value="MreC_beta-barrel_core"/>
</dbReference>
<organism evidence="7 8">
    <name type="scientific">Ectothiorhodosinus mongolicus</name>
    <dbReference type="NCBI Taxonomy" id="233100"/>
    <lineage>
        <taxon>Bacteria</taxon>
        <taxon>Pseudomonadati</taxon>
        <taxon>Pseudomonadota</taxon>
        <taxon>Gammaproteobacteria</taxon>
        <taxon>Chromatiales</taxon>
        <taxon>Ectothiorhodospiraceae</taxon>
        <taxon>Ectothiorhodosinus</taxon>
    </lineage>
</organism>
<evidence type="ECO:0000256" key="4">
    <source>
        <dbReference type="ARBA" id="ARBA00032089"/>
    </source>
</evidence>
<dbReference type="InterPro" id="IPR042175">
    <property type="entry name" value="Cell/Rod_MreC_2"/>
</dbReference>
<evidence type="ECO:0000256" key="3">
    <source>
        <dbReference type="ARBA" id="ARBA00022960"/>
    </source>
</evidence>
<evidence type="ECO:0000256" key="5">
    <source>
        <dbReference type="PIRNR" id="PIRNR038471"/>
    </source>
</evidence>
<dbReference type="GO" id="GO:0005886">
    <property type="term" value="C:plasma membrane"/>
    <property type="evidence" value="ECO:0007669"/>
    <property type="project" value="TreeGrafter"/>
</dbReference>
<keyword evidence="8" id="KW-1185">Reference proteome</keyword>
<dbReference type="InterPro" id="IPR042177">
    <property type="entry name" value="Cell/Rod_1"/>
</dbReference>
<keyword evidence="3 5" id="KW-0133">Cell shape</keyword>
<dbReference type="AlphaFoldDB" id="A0A1R3VWV7"/>
<comment type="function">
    <text evidence="5">Involved in formation and maintenance of cell shape.</text>
</comment>
<dbReference type="STRING" id="233100.SAMN05216526_0963"/>
<dbReference type="Gene3D" id="2.40.10.340">
    <property type="entry name" value="Rod shape-determining protein MreC, domain 1"/>
    <property type="match status" value="1"/>
</dbReference>
<evidence type="ECO:0000256" key="1">
    <source>
        <dbReference type="ARBA" id="ARBA00009369"/>
    </source>
</evidence>
<accession>A0A1R3VWV7</accession>
<evidence type="ECO:0000259" key="6">
    <source>
        <dbReference type="Pfam" id="PF04085"/>
    </source>
</evidence>
<dbReference type="EMBL" id="FTPK01000002">
    <property type="protein sequence ID" value="SIT68914.1"/>
    <property type="molecule type" value="Genomic_DNA"/>
</dbReference>
<gene>
    <name evidence="7" type="ORF">SAMN05216526_0963</name>
</gene>
<evidence type="ECO:0000256" key="2">
    <source>
        <dbReference type="ARBA" id="ARBA00013855"/>
    </source>
</evidence>
<dbReference type="InterPro" id="IPR007221">
    <property type="entry name" value="MreC"/>
</dbReference>
<dbReference type="Pfam" id="PF04085">
    <property type="entry name" value="MreC"/>
    <property type="match status" value="1"/>
</dbReference>
<comment type="similarity">
    <text evidence="1 5">Belongs to the MreC family.</text>
</comment>
<sequence>MLLAVLSLTLMTMDHRHQHVEQLRSLIAIAFFPVQYAADSPLRISHWTSEQLASRHRLITQNRELRADMTHLRVRQLNMDALAAENERLRQLLDSSARLEDRVLIARLMAVDLDPFRQQVVLNKGAGDDVYPGQPLINADGVVGQILEVHPTHSVALLISDPSHALPVEINRTGLRTLVIGTGHPERLELRFIPVSEDLEIGDIVSTSGLGGRFPADYPVARISQIERPLGSAFARVEAEPLARLDRSREVLLLWPGEALEPPIPAATDEDA</sequence>
<evidence type="ECO:0000313" key="7">
    <source>
        <dbReference type="EMBL" id="SIT68914.1"/>
    </source>
</evidence>
<dbReference type="GO" id="GO:0008360">
    <property type="term" value="P:regulation of cell shape"/>
    <property type="evidence" value="ECO:0007669"/>
    <property type="project" value="UniProtKB-KW"/>
</dbReference>
<evidence type="ECO:0000313" key="8">
    <source>
        <dbReference type="Proteomes" id="UP000223759"/>
    </source>
</evidence>
<dbReference type="PANTHER" id="PTHR34138:SF1">
    <property type="entry name" value="CELL SHAPE-DETERMINING PROTEIN MREC"/>
    <property type="match status" value="1"/>
</dbReference>
<dbReference type="Gene3D" id="2.40.10.350">
    <property type="entry name" value="Rod shape-determining protein MreC, domain 2"/>
    <property type="match status" value="1"/>
</dbReference>
<protein>
    <recommendedName>
        <fullName evidence="2 5">Cell shape-determining protein MreC</fullName>
    </recommendedName>
    <alternativeName>
        <fullName evidence="4 5">Cell shape protein MreC</fullName>
    </alternativeName>
</protein>